<dbReference type="EMBL" id="AMQN01002047">
    <property type="status" value="NOT_ANNOTATED_CDS"/>
    <property type="molecule type" value="Genomic_DNA"/>
</dbReference>
<reference evidence="4" key="1">
    <citation type="submission" date="2012-12" db="EMBL/GenBank/DDBJ databases">
        <authorList>
            <person name="Hellsten U."/>
            <person name="Grimwood J."/>
            <person name="Chapman J.A."/>
            <person name="Shapiro H."/>
            <person name="Aerts A."/>
            <person name="Otillar R.P."/>
            <person name="Terry A.Y."/>
            <person name="Boore J.L."/>
            <person name="Simakov O."/>
            <person name="Marletaz F."/>
            <person name="Cho S.-J."/>
            <person name="Edsinger-Gonzales E."/>
            <person name="Havlak P."/>
            <person name="Kuo D.-H."/>
            <person name="Larsson T."/>
            <person name="Lv J."/>
            <person name="Arendt D."/>
            <person name="Savage R."/>
            <person name="Osoegawa K."/>
            <person name="de Jong P."/>
            <person name="Lindberg D.R."/>
            <person name="Seaver E.C."/>
            <person name="Weisblat D.A."/>
            <person name="Putnam N.H."/>
            <person name="Grigoriev I.V."/>
            <person name="Rokhsar D.S."/>
        </authorList>
    </citation>
    <scope>NUCLEOTIDE SEQUENCE</scope>
    <source>
        <strain evidence="4">I ESC-2004</strain>
    </source>
</reference>
<dbReference type="EMBL" id="KB307920">
    <property type="protein sequence ID" value="ELT98447.1"/>
    <property type="molecule type" value="Genomic_DNA"/>
</dbReference>
<keyword evidence="4" id="KW-1185">Reference proteome</keyword>
<organism evidence="2">
    <name type="scientific">Capitella teleta</name>
    <name type="common">Polychaete worm</name>
    <dbReference type="NCBI Taxonomy" id="283909"/>
    <lineage>
        <taxon>Eukaryota</taxon>
        <taxon>Metazoa</taxon>
        <taxon>Spiralia</taxon>
        <taxon>Lophotrochozoa</taxon>
        <taxon>Annelida</taxon>
        <taxon>Polychaeta</taxon>
        <taxon>Sedentaria</taxon>
        <taxon>Scolecida</taxon>
        <taxon>Capitellidae</taxon>
        <taxon>Capitella</taxon>
    </lineage>
</organism>
<protein>
    <recommendedName>
        <fullName evidence="5">Reverse transcriptase domain-containing protein</fullName>
    </recommendedName>
</protein>
<dbReference type="HOGENOM" id="CLU_548893_0_0_1"/>
<evidence type="ECO:0000313" key="4">
    <source>
        <dbReference type="Proteomes" id="UP000014760"/>
    </source>
</evidence>
<reference evidence="2 4" key="2">
    <citation type="journal article" date="2013" name="Nature">
        <title>Insights into bilaterian evolution from three spiralian genomes.</title>
        <authorList>
            <person name="Simakov O."/>
            <person name="Marletaz F."/>
            <person name="Cho S.J."/>
            <person name="Edsinger-Gonzales E."/>
            <person name="Havlak P."/>
            <person name="Hellsten U."/>
            <person name="Kuo D.H."/>
            <person name="Larsson T."/>
            <person name="Lv J."/>
            <person name="Arendt D."/>
            <person name="Savage R."/>
            <person name="Osoegawa K."/>
            <person name="de Jong P."/>
            <person name="Grimwood J."/>
            <person name="Chapman J.A."/>
            <person name="Shapiro H."/>
            <person name="Aerts A."/>
            <person name="Otillar R.P."/>
            <person name="Terry A.Y."/>
            <person name="Boore J.L."/>
            <person name="Grigoriev I.V."/>
            <person name="Lindberg D.R."/>
            <person name="Seaver E.C."/>
            <person name="Weisblat D.A."/>
            <person name="Putnam N.H."/>
            <person name="Rokhsar D.S."/>
        </authorList>
    </citation>
    <scope>NUCLEOTIDE SEQUENCE</scope>
    <source>
        <strain evidence="2 4">I ESC-2004</strain>
    </source>
</reference>
<feature type="compositionally biased region" description="Basic and acidic residues" evidence="1">
    <location>
        <begin position="122"/>
        <end position="132"/>
    </location>
</feature>
<evidence type="ECO:0000313" key="2">
    <source>
        <dbReference type="EMBL" id="ELT98447.1"/>
    </source>
</evidence>
<accession>R7TXV8</accession>
<gene>
    <name evidence="2" type="ORF">CAPTEDRAFT_205558</name>
</gene>
<proteinExistence type="predicted"/>
<sequence>MEDEWPLTTSLSSATAEASAASPSLTERFHWSCTKLDSGAPSMHSEDASQLRYAARSFKLHAAMDELVRESLAHIDTRVFALKEHLYQKLAKRDKSCTGGKVAAKKEAVGGRRKTRFLTRGQRNDRHDDQEKQTQAGPLTETWLHDTNATLLYLPDYHSLHATCPCQQDGGVFLCVRCQVDLKTRPDLDVFTQDIESIFAEVQLPSQGAIIIGAVYRPRTRISMHSWIISGDFQKPISLKPVSELEVSNCMAKLKGSSAPGKDLNTMTNTFNNELIHLNQWFTANRLSLNISKTHAMMCSMNRQISSHTLDLRIHNTPIDTTIQSKFLGIHIDISKSMGILTKVPKYPNKATLHMLYNSFALPYLHYGNIMWRKAASVHVPNLLIVRRIFGGNGGRPGDDAWIDCGVSWRSSIAASNPGSVSSSQLLDMASPQRTTWVPFVLFTLPQRSTHTTFEPLPTPQQEFQTVAPLNVRKQTPFTELFNSDTSREDDIINAHS</sequence>
<evidence type="ECO:0000256" key="1">
    <source>
        <dbReference type="SAM" id="MobiDB-lite"/>
    </source>
</evidence>
<evidence type="ECO:0008006" key="5">
    <source>
        <dbReference type="Google" id="ProtNLM"/>
    </source>
</evidence>
<name>R7TXV8_CAPTE</name>
<feature type="region of interest" description="Disordered" evidence="1">
    <location>
        <begin position="113"/>
        <end position="135"/>
    </location>
</feature>
<evidence type="ECO:0000313" key="3">
    <source>
        <dbReference type="EnsemblMetazoa" id="CapteP205558"/>
    </source>
</evidence>
<reference evidence="3" key="3">
    <citation type="submission" date="2015-06" db="UniProtKB">
        <authorList>
            <consortium name="EnsemblMetazoa"/>
        </authorList>
    </citation>
    <scope>IDENTIFICATION</scope>
</reference>
<dbReference type="Proteomes" id="UP000014760">
    <property type="component" value="Unassembled WGS sequence"/>
</dbReference>
<dbReference type="EnsemblMetazoa" id="CapteT205558">
    <property type="protein sequence ID" value="CapteP205558"/>
    <property type="gene ID" value="CapteG205558"/>
</dbReference>
<dbReference type="AlphaFoldDB" id="R7TXV8"/>
<dbReference type="EMBL" id="AMQN01002046">
    <property type="status" value="NOT_ANNOTATED_CDS"/>
    <property type="molecule type" value="Genomic_DNA"/>
</dbReference>